<name>A0A0Q9YKP0_9GAMM</name>
<dbReference type="OrthoDB" id="9797501at2"/>
<proteinExistence type="predicted"/>
<dbReference type="STRING" id="295108.HT99x_01740"/>
<evidence type="ECO:0000313" key="1">
    <source>
        <dbReference type="EMBL" id="KRG21184.1"/>
    </source>
</evidence>
<keyword evidence="3" id="KW-1185">Reference proteome</keyword>
<protein>
    <submittedName>
        <fullName evidence="1">Recombinase</fullName>
    </submittedName>
</protein>
<accession>A0A0Q9YKP0</accession>
<dbReference type="EMBL" id="LKAJ01000006">
    <property type="protein sequence ID" value="KRG21184.1"/>
    <property type="molecule type" value="Genomic_DNA"/>
</dbReference>
<comment type="caution">
    <text evidence="1">The sequence shown here is derived from an EMBL/GenBank/DDBJ whole genome shotgun (WGS) entry which is preliminary data.</text>
</comment>
<gene>
    <name evidence="2" type="ORF">HT99x_006870</name>
    <name evidence="1" type="ORF">HT99x_01740</name>
</gene>
<dbReference type="Proteomes" id="UP000051497">
    <property type="component" value="Unassembled WGS sequence"/>
</dbReference>
<organism evidence="1">
    <name type="scientific">Candidatus Berkiella aquae</name>
    <dbReference type="NCBI Taxonomy" id="295108"/>
    <lineage>
        <taxon>Bacteria</taxon>
        <taxon>Pseudomonadati</taxon>
        <taxon>Pseudomonadota</taxon>
        <taxon>Gammaproteobacteria</taxon>
        <taxon>Candidatus Berkiellales</taxon>
        <taxon>Candidatus Berkiellaceae</taxon>
        <taxon>Candidatus Berkiella</taxon>
    </lineage>
</organism>
<reference evidence="1" key="1">
    <citation type="submission" date="2015-09" db="EMBL/GenBank/DDBJ databases">
        <title>Draft Genome Sequences of Two Novel Amoeba-resistant Intranuclear Bacteria, Candidatus Berkiella cookevillensis and Candidatus Berkiella aquae.</title>
        <authorList>
            <person name="Mehari Y.T."/>
            <person name="Arivett B.A."/>
            <person name="Farone A.L."/>
            <person name="Gunderson J.H."/>
            <person name="Farone M.B."/>
        </authorList>
    </citation>
    <scope>NUCLEOTIDE SEQUENCE [LARGE SCALE GENOMIC DNA]</scope>
    <source>
        <strain evidence="1">HT99</strain>
    </source>
</reference>
<reference evidence="2" key="3">
    <citation type="submission" date="2021-06" db="EMBL/GenBank/DDBJ databases">
        <title>Genomic Description and Analysis of Intracellular Bacteria, Candidatus Berkiella cookevillensis and Candidatus Berkiella aquae.</title>
        <authorList>
            <person name="Kidane D.T."/>
            <person name="Mehari Y.T."/>
            <person name="Rice F.C."/>
            <person name="Arivett B.A."/>
            <person name="Farone A.L."/>
            <person name="Berk S.G."/>
            <person name="Farone M.B."/>
        </authorList>
    </citation>
    <scope>NUCLEOTIDE SEQUENCE</scope>
    <source>
        <strain evidence="2">HT99</strain>
    </source>
</reference>
<dbReference type="AlphaFoldDB" id="A0A0Q9YKP0"/>
<evidence type="ECO:0000313" key="2">
    <source>
        <dbReference type="EMBL" id="MCS5711149.1"/>
    </source>
</evidence>
<sequence length="359" mass="40586">MIIIEMDIVTDDNQTVYVAYLMAPARTPGAMLFSQQVLAQQEKRVRDFISQKSNGKLLKNFIESCEHPRHRWPVLEDAVTFCLENRATLIIAEIRNFTSNDAFAKQILRLLGAQRSRSDAAFSDYQGDIYCCDQPFITKESFSALAEHAKQQKKLHGELIKAGLSRTTAKSGNPHASDVISKVNKPKIDNAIVYALMLQPIISEYTAKGFSQRKMVSTLNEEGFTAPEGGQWVLSQLQKVIERIRMNEAALTLEKRFLEYRARHYDNAKIADMLNSLDLVCPKGKSWDAEIVEKVSERIKQIHDIIRFNEFVIELMPILEKYHIDELTADVLMNEIESAGVSIPASSAMNEDALNDKAS</sequence>
<reference evidence="2" key="2">
    <citation type="journal article" date="2016" name="Genome Announc.">
        <title>Draft Genome Sequences of Two Novel Amoeba-Resistant Intranuclear Bacteria, 'Candidatus Berkiella cookevillensis' and 'Candidatus Berkiella aquae'.</title>
        <authorList>
            <person name="Mehari Y.T."/>
            <person name="Arivett B.A."/>
            <person name="Farone A.L."/>
            <person name="Gunderson J.H."/>
            <person name="Farone M.B."/>
        </authorList>
    </citation>
    <scope>NUCLEOTIDE SEQUENCE</scope>
    <source>
        <strain evidence="2">HT99</strain>
    </source>
</reference>
<dbReference type="EMBL" id="LKAJ02000001">
    <property type="protein sequence ID" value="MCS5711149.1"/>
    <property type="molecule type" value="Genomic_DNA"/>
</dbReference>
<dbReference type="RefSeq" id="WP_075066364.1">
    <property type="nucleotide sequence ID" value="NZ_LKAJ02000001.1"/>
</dbReference>
<evidence type="ECO:0000313" key="3">
    <source>
        <dbReference type="Proteomes" id="UP000051497"/>
    </source>
</evidence>